<dbReference type="Gene3D" id="3.40.1190.20">
    <property type="match status" value="1"/>
</dbReference>
<keyword evidence="3" id="KW-0547">Nucleotide-binding</keyword>
<dbReference type="InterPro" id="IPR029056">
    <property type="entry name" value="Ribokinase-like"/>
</dbReference>
<comment type="caution">
    <text evidence="7">The sequence shown here is derived from an EMBL/GenBank/DDBJ whole genome shotgun (WGS) entry which is preliminary data.</text>
</comment>
<dbReference type="InterPro" id="IPR011611">
    <property type="entry name" value="PfkB_dom"/>
</dbReference>
<comment type="similarity">
    <text evidence="1">Belongs to the carbohydrate kinase PfkB family.</text>
</comment>
<evidence type="ECO:0000256" key="4">
    <source>
        <dbReference type="ARBA" id="ARBA00022777"/>
    </source>
</evidence>
<dbReference type="EMBL" id="JABBFX010000006">
    <property type="protein sequence ID" value="NML48525.1"/>
    <property type="molecule type" value="Genomic_DNA"/>
</dbReference>
<evidence type="ECO:0000256" key="5">
    <source>
        <dbReference type="ARBA" id="ARBA00022840"/>
    </source>
</evidence>
<keyword evidence="8" id="KW-1185">Reference proteome</keyword>
<dbReference type="GO" id="GO:0016301">
    <property type="term" value="F:kinase activity"/>
    <property type="evidence" value="ECO:0007669"/>
    <property type="project" value="UniProtKB-KW"/>
</dbReference>
<dbReference type="PANTHER" id="PTHR43085:SF1">
    <property type="entry name" value="PSEUDOURIDINE KINASE-RELATED"/>
    <property type="match status" value="1"/>
</dbReference>
<dbReference type="PANTHER" id="PTHR43085">
    <property type="entry name" value="HEXOKINASE FAMILY MEMBER"/>
    <property type="match status" value="1"/>
</dbReference>
<dbReference type="Pfam" id="PF00294">
    <property type="entry name" value="PfkB"/>
    <property type="match status" value="1"/>
</dbReference>
<evidence type="ECO:0000256" key="2">
    <source>
        <dbReference type="ARBA" id="ARBA00022679"/>
    </source>
</evidence>
<evidence type="ECO:0000256" key="3">
    <source>
        <dbReference type="ARBA" id="ARBA00022741"/>
    </source>
</evidence>
<dbReference type="RefSeq" id="WP_169422867.1">
    <property type="nucleotide sequence ID" value="NZ_JABBFX010000006.1"/>
</dbReference>
<keyword evidence="4 7" id="KW-0418">Kinase</keyword>
<sequence length="316" mass="34024">MSAEFTYDVATFGEMMTLFVADRPGPLEQATSFLKRTAGAETNFAIGMARLGLRVAWCSRLGADSLGRYLLAEMQREGVDCSRVVSDPAQRTGFQFKGRVTDGSDPPIEYHRKGSAASQMSPADVDAHWLRGARHLHATGVFAAISPTARAAAHQTLEVMRAAGRSISFDPNLRPTLWASPEEMRHEINALAVQADWVLPGIEEGRFLTGEDTPEGIAHWYRERGAKLVTVKLGPAGAYYDSEEGRGLIEGFPVREVVDTVGAGDGFAVGVVSALLEGRSVVDAVRRGAWIGARAVQVLGDTEGLPTRAQLQESGL</sequence>
<dbReference type="CDD" id="cd01166">
    <property type="entry name" value="KdgK"/>
    <property type="match status" value="1"/>
</dbReference>
<dbReference type="InterPro" id="IPR002173">
    <property type="entry name" value="Carboh/pur_kinase_PfkB_CS"/>
</dbReference>
<dbReference type="PROSITE" id="PS00584">
    <property type="entry name" value="PFKB_KINASES_2"/>
    <property type="match status" value="1"/>
</dbReference>
<protein>
    <submittedName>
        <fullName evidence="7">Sugar kinase</fullName>
    </submittedName>
</protein>
<dbReference type="GO" id="GO:0005524">
    <property type="term" value="F:ATP binding"/>
    <property type="evidence" value="ECO:0007669"/>
    <property type="project" value="UniProtKB-KW"/>
</dbReference>
<proteinExistence type="inferred from homology"/>
<keyword evidence="2" id="KW-0808">Transferase</keyword>
<dbReference type="SUPFAM" id="SSF53613">
    <property type="entry name" value="Ribokinase-like"/>
    <property type="match status" value="1"/>
</dbReference>
<evidence type="ECO:0000259" key="6">
    <source>
        <dbReference type="Pfam" id="PF00294"/>
    </source>
</evidence>
<gene>
    <name evidence="7" type="ORF">HHL11_32575</name>
</gene>
<dbReference type="InterPro" id="IPR050306">
    <property type="entry name" value="PfkB_Carbo_kinase"/>
</dbReference>
<evidence type="ECO:0000313" key="8">
    <source>
        <dbReference type="Proteomes" id="UP000541185"/>
    </source>
</evidence>
<evidence type="ECO:0000256" key="1">
    <source>
        <dbReference type="ARBA" id="ARBA00010688"/>
    </source>
</evidence>
<reference evidence="7 8" key="1">
    <citation type="submission" date="2020-04" db="EMBL/GenBank/DDBJ databases">
        <title>Ramlibacter sp. G-1-2-2 isolated from soil.</title>
        <authorList>
            <person name="Dahal R.H."/>
        </authorList>
    </citation>
    <scope>NUCLEOTIDE SEQUENCE [LARGE SCALE GENOMIC DNA]</scope>
    <source>
        <strain evidence="7 8">G-1-2-2</strain>
    </source>
</reference>
<dbReference type="Proteomes" id="UP000541185">
    <property type="component" value="Unassembled WGS sequence"/>
</dbReference>
<feature type="domain" description="Carbohydrate kinase PfkB" evidence="6">
    <location>
        <begin position="8"/>
        <end position="308"/>
    </location>
</feature>
<name>A0A848HCQ6_9BURK</name>
<accession>A0A848HCQ6</accession>
<dbReference type="AlphaFoldDB" id="A0A848HCQ6"/>
<evidence type="ECO:0000313" key="7">
    <source>
        <dbReference type="EMBL" id="NML48525.1"/>
    </source>
</evidence>
<organism evidence="7 8">
    <name type="scientific">Ramlibacter agri</name>
    <dbReference type="NCBI Taxonomy" id="2728837"/>
    <lineage>
        <taxon>Bacteria</taxon>
        <taxon>Pseudomonadati</taxon>
        <taxon>Pseudomonadota</taxon>
        <taxon>Betaproteobacteria</taxon>
        <taxon>Burkholderiales</taxon>
        <taxon>Comamonadaceae</taxon>
        <taxon>Ramlibacter</taxon>
    </lineage>
</organism>
<keyword evidence="5" id="KW-0067">ATP-binding</keyword>